<dbReference type="InterPro" id="IPR036108">
    <property type="entry name" value="4pyrrol_syn_uPrphyn_synt_sf"/>
</dbReference>
<comment type="function">
    <text evidence="6 9">Catalyzes cyclization of the linear tetrapyrrole, hydroxymethylbilane, to the macrocyclic uroporphyrinogen III.</text>
</comment>
<dbReference type="Gene3D" id="3.40.50.10090">
    <property type="match status" value="2"/>
</dbReference>
<comment type="similarity">
    <text evidence="2 9">Belongs to the uroporphyrinogen-III synthase family.</text>
</comment>
<dbReference type="CDD" id="cd06578">
    <property type="entry name" value="HemD"/>
    <property type="match status" value="1"/>
</dbReference>
<protein>
    <recommendedName>
        <fullName evidence="7 9">Uroporphyrinogen-III synthase</fullName>
        <ecNumber evidence="3 9">4.2.1.75</ecNumber>
    </recommendedName>
</protein>
<feature type="domain" description="Tetrapyrrole biosynthesis uroporphyrinogen III synthase" evidence="10">
    <location>
        <begin position="17"/>
        <end position="232"/>
    </location>
</feature>
<evidence type="ECO:0000256" key="9">
    <source>
        <dbReference type="RuleBase" id="RU366031"/>
    </source>
</evidence>
<evidence type="ECO:0000256" key="8">
    <source>
        <dbReference type="ARBA" id="ARBA00048617"/>
    </source>
</evidence>
<evidence type="ECO:0000256" key="4">
    <source>
        <dbReference type="ARBA" id="ARBA00023239"/>
    </source>
</evidence>
<dbReference type="InterPro" id="IPR039793">
    <property type="entry name" value="UROS/Hem4"/>
</dbReference>
<keyword evidence="4 9" id="KW-0456">Lyase</keyword>
<evidence type="ECO:0000256" key="1">
    <source>
        <dbReference type="ARBA" id="ARBA00004772"/>
    </source>
</evidence>
<dbReference type="Pfam" id="PF02602">
    <property type="entry name" value="HEM4"/>
    <property type="match status" value="1"/>
</dbReference>
<dbReference type="GO" id="GO:0004852">
    <property type="term" value="F:uroporphyrinogen-III synthase activity"/>
    <property type="evidence" value="ECO:0007669"/>
    <property type="project" value="UniProtKB-UniRule"/>
</dbReference>
<dbReference type="EMBL" id="CP110232">
    <property type="protein sequence ID" value="WEG72724.1"/>
    <property type="molecule type" value="Genomic_DNA"/>
</dbReference>
<dbReference type="RefSeq" id="WP_275468526.1">
    <property type="nucleotide sequence ID" value="NZ_CP110232.1"/>
</dbReference>
<dbReference type="PANTHER" id="PTHR38042">
    <property type="entry name" value="UROPORPHYRINOGEN-III SYNTHASE, CHLOROPLASTIC"/>
    <property type="match status" value="1"/>
</dbReference>
<dbReference type="GO" id="GO:0006780">
    <property type="term" value="P:uroporphyrinogen III biosynthetic process"/>
    <property type="evidence" value="ECO:0007669"/>
    <property type="project" value="UniProtKB-UniRule"/>
</dbReference>
<sequence>MVRELLFTRQQPLSSNMKRELLSLGFRISDIPLISLSLLPNLPKDLPRKITYDWIFLTSAAAVNFFYEAFDEIPMTAKLAVIGEKTYEALRKNDQQRAYYPDIFTSEYFVAEWLEQQITAQYVLFPQSRLSRQLVQTELRKAGHRIDAFTLYDNVFTENAREELTAWLNTRPSDATVIFCSPSAWHHFYDCYQTTNLPLKFASIGPITTKAIQSVDCEVTYEARECTMKALIKEIIKGN</sequence>
<evidence type="ECO:0000313" key="12">
    <source>
        <dbReference type="Proteomes" id="UP001179647"/>
    </source>
</evidence>
<dbReference type="PANTHER" id="PTHR38042:SF1">
    <property type="entry name" value="UROPORPHYRINOGEN-III SYNTHASE, CHLOROPLASTIC"/>
    <property type="match status" value="1"/>
</dbReference>
<proteinExistence type="inferred from homology"/>
<reference evidence="11" key="1">
    <citation type="submission" date="2022-10" db="EMBL/GenBank/DDBJ databases">
        <title>Vagococcus sp. isolated from poultry meat.</title>
        <authorList>
            <person name="Johansson P."/>
            <person name="Bjorkroth J."/>
        </authorList>
    </citation>
    <scope>NUCLEOTIDE SEQUENCE</scope>
    <source>
        <strain evidence="11">STAA11</strain>
    </source>
</reference>
<evidence type="ECO:0000256" key="5">
    <source>
        <dbReference type="ARBA" id="ARBA00023244"/>
    </source>
</evidence>
<evidence type="ECO:0000256" key="7">
    <source>
        <dbReference type="ARBA" id="ARBA00040167"/>
    </source>
</evidence>
<comment type="pathway">
    <text evidence="1 9">Porphyrin-containing compound metabolism; protoporphyrin-IX biosynthesis; coproporphyrinogen-III from 5-aminolevulinate: step 3/4.</text>
</comment>
<dbReference type="AlphaFoldDB" id="A0AAF0CTT7"/>
<evidence type="ECO:0000259" key="10">
    <source>
        <dbReference type="Pfam" id="PF02602"/>
    </source>
</evidence>
<dbReference type="Proteomes" id="UP001179647">
    <property type="component" value="Chromosome"/>
</dbReference>
<evidence type="ECO:0000256" key="6">
    <source>
        <dbReference type="ARBA" id="ARBA00037589"/>
    </source>
</evidence>
<evidence type="ECO:0000256" key="2">
    <source>
        <dbReference type="ARBA" id="ARBA00008133"/>
    </source>
</evidence>
<evidence type="ECO:0000256" key="3">
    <source>
        <dbReference type="ARBA" id="ARBA00013109"/>
    </source>
</evidence>
<gene>
    <name evidence="11" type="ORF">OL234_06965</name>
</gene>
<accession>A0AAF0CTT7</accession>
<evidence type="ECO:0000313" key="11">
    <source>
        <dbReference type="EMBL" id="WEG72724.1"/>
    </source>
</evidence>
<comment type="catalytic activity">
    <reaction evidence="8 9">
        <text>hydroxymethylbilane = uroporphyrinogen III + H2O</text>
        <dbReference type="Rhea" id="RHEA:18965"/>
        <dbReference type="ChEBI" id="CHEBI:15377"/>
        <dbReference type="ChEBI" id="CHEBI:57308"/>
        <dbReference type="ChEBI" id="CHEBI:57845"/>
        <dbReference type="EC" id="4.2.1.75"/>
    </reaction>
</comment>
<dbReference type="GO" id="GO:0006782">
    <property type="term" value="P:protoporphyrinogen IX biosynthetic process"/>
    <property type="evidence" value="ECO:0007669"/>
    <property type="project" value="UniProtKB-UniRule"/>
</dbReference>
<keyword evidence="5 9" id="KW-0627">Porphyrin biosynthesis</keyword>
<keyword evidence="12" id="KW-1185">Reference proteome</keyword>
<dbReference type="SUPFAM" id="SSF69618">
    <property type="entry name" value="HemD-like"/>
    <property type="match status" value="1"/>
</dbReference>
<dbReference type="KEGG" id="vie:OL234_06965"/>
<dbReference type="InterPro" id="IPR003754">
    <property type="entry name" value="4pyrrol_synth_uPrphyn_synth"/>
</dbReference>
<dbReference type="EC" id="4.2.1.75" evidence="3 9"/>
<organism evidence="11 12">
    <name type="scientific">Vagococcus intermedius</name>
    <dbReference type="NCBI Taxonomy" id="2991418"/>
    <lineage>
        <taxon>Bacteria</taxon>
        <taxon>Bacillati</taxon>
        <taxon>Bacillota</taxon>
        <taxon>Bacilli</taxon>
        <taxon>Lactobacillales</taxon>
        <taxon>Enterococcaceae</taxon>
        <taxon>Vagococcus</taxon>
    </lineage>
</organism>
<name>A0AAF0CTT7_9ENTE</name>